<accession>A0A4U5VMJ3</accession>
<organism evidence="2 3">
    <name type="scientific">Collichthys lucidus</name>
    <name type="common">Big head croaker</name>
    <name type="synonym">Sciaena lucida</name>
    <dbReference type="NCBI Taxonomy" id="240159"/>
    <lineage>
        <taxon>Eukaryota</taxon>
        <taxon>Metazoa</taxon>
        <taxon>Chordata</taxon>
        <taxon>Craniata</taxon>
        <taxon>Vertebrata</taxon>
        <taxon>Euteleostomi</taxon>
        <taxon>Actinopterygii</taxon>
        <taxon>Neopterygii</taxon>
        <taxon>Teleostei</taxon>
        <taxon>Neoteleostei</taxon>
        <taxon>Acanthomorphata</taxon>
        <taxon>Eupercaria</taxon>
        <taxon>Sciaenidae</taxon>
        <taxon>Collichthys</taxon>
    </lineage>
</organism>
<evidence type="ECO:0000259" key="1">
    <source>
        <dbReference type="Pfam" id="PF17517"/>
    </source>
</evidence>
<protein>
    <submittedName>
        <fullName evidence="2">IgGFc-binding protein</fullName>
    </submittedName>
</protein>
<gene>
    <name evidence="2" type="ORF">D9C73_023245</name>
</gene>
<dbReference type="Pfam" id="PF17517">
    <property type="entry name" value="IgGFc_binding"/>
    <property type="match status" value="1"/>
</dbReference>
<feature type="domain" description="IgGFc-binding protein N-terminal" evidence="1">
    <location>
        <begin position="121"/>
        <end position="254"/>
    </location>
</feature>
<dbReference type="EMBL" id="CM014097">
    <property type="protein sequence ID" value="TKS88325.1"/>
    <property type="molecule type" value="Genomic_DNA"/>
</dbReference>
<evidence type="ECO:0000313" key="2">
    <source>
        <dbReference type="EMBL" id="TKS88325.1"/>
    </source>
</evidence>
<dbReference type="STRING" id="240159.A0A4U5VMJ3"/>
<dbReference type="PANTHER" id="PTHR46534:SF2">
    <property type="entry name" value="VWFD DOMAIN-CONTAINING PROTEIN"/>
    <property type="match status" value="1"/>
</dbReference>
<keyword evidence="3" id="KW-1185">Reference proteome</keyword>
<dbReference type="InterPro" id="IPR035234">
    <property type="entry name" value="IgGFc-bd_N"/>
</dbReference>
<name>A0A4U5VMJ3_COLLU</name>
<dbReference type="AlphaFoldDB" id="A0A4U5VMJ3"/>
<dbReference type="PANTHER" id="PTHR46534">
    <property type="entry name" value="IGGFC_BINDING DOMAIN-CONTAINING PROTEIN"/>
    <property type="match status" value="1"/>
</dbReference>
<sequence>MLGSGGGRSEGLCSSLPAGREFATSFLQNLGSDDSATHFIIAVTALPTSQGSTKVKVTAVGQIYEKEMNPGKSVSFKLPDSEGSKKSRQIVLIEASQDVTVMSLNFRKYTADTSVVYPVKDWGIYVQASQNTRITINTNGEVQSYPMFAGQSLELYSQWPHAMYLTFDKGIQVLFEFNRGSNDALDFYDPFLMTILPTNHFGTSYSLEGQDDFYNNIIVVTRTNDLDGITIDPKPQFTNFKWQKVDGSDFSWAEM</sequence>
<evidence type="ECO:0000313" key="3">
    <source>
        <dbReference type="Proteomes" id="UP000298787"/>
    </source>
</evidence>
<dbReference type="Proteomes" id="UP000298787">
    <property type="component" value="Chromosome 20"/>
</dbReference>
<reference evidence="2 3" key="1">
    <citation type="submission" date="2019-01" db="EMBL/GenBank/DDBJ databases">
        <title>Genome Assembly of Collichthys lucidus.</title>
        <authorList>
            <person name="Cai M."/>
            <person name="Xiao S."/>
        </authorList>
    </citation>
    <scope>NUCLEOTIDE SEQUENCE [LARGE SCALE GENOMIC DNA]</scope>
    <source>
        <strain evidence="2">JT15FE1705JMU</strain>
        <tissue evidence="2">Muscle</tissue>
    </source>
</reference>
<proteinExistence type="predicted"/>